<reference evidence="1" key="2">
    <citation type="journal article" date="2015" name="Fish Shellfish Immunol.">
        <title>Early steps in the European eel (Anguilla anguilla)-Vibrio vulnificus interaction in the gills: Role of the RtxA13 toxin.</title>
        <authorList>
            <person name="Callol A."/>
            <person name="Pajuelo D."/>
            <person name="Ebbesson L."/>
            <person name="Teles M."/>
            <person name="MacKenzie S."/>
            <person name="Amaro C."/>
        </authorList>
    </citation>
    <scope>NUCLEOTIDE SEQUENCE</scope>
</reference>
<proteinExistence type="predicted"/>
<organism evidence="1">
    <name type="scientific">Anguilla anguilla</name>
    <name type="common">European freshwater eel</name>
    <name type="synonym">Muraena anguilla</name>
    <dbReference type="NCBI Taxonomy" id="7936"/>
    <lineage>
        <taxon>Eukaryota</taxon>
        <taxon>Metazoa</taxon>
        <taxon>Chordata</taxon>
        <taxon>Craniata</taxon>
        <taxon>Vertebrata</taxon>
        <taxon>Euteleostomi</taxon>
        <taxon>Actinopterygii</taxon>
        <taxon>Neopterygii</taxon>
        <taxon>Teleostei</taxon>
        <taxon>Anguilliformes</taxon>
        <taxon>Anguillidae</taxon>
        <taxon>Anguilla</taxon>
    </lineage>
</organism>
<dbReference type="EMBL" id="GBXM01099197">
    <property type="protein sequence ID" value="JAH09380.1"/>
    <property type="molecule type" value="Transcribed_RNA"/>
</dbReference>
<dbReference type="AlphaFoldDB" id="A0A0E9PZ88"/>
<protein>
    <submittedName>
        <fullName evidence="1">Uncharacterized protein</fullName>
    </submittedName>
</protein>
<reference evidence="1" key="1">
    <citation type="submission" date="2014-11" db="EMBL/GenBank/DDBJ databases">
        <authorList>
            <person name="Amaro Gonzalez C."/>
        </authorList>
    </citation>
    <scope>NUCLEOTIDE SEQUENCE</scope>
</reference>
<evidence type="ECO:0000313" key="1">
    <source>
        <dbReference type="EMBL" id="JAH09380.1"/>
    </source>
</evidence>
<name>A0A0E9PZ88_ANGAN</name>
<sequence>MRQPTLAPTSVSVMSFGRFPHHSYSCLRPADMSAG</sequence>
<accession>A0A0E9PZ88</accession>